<dbReference type="InterPro" id="IPR041492">
    <property type="entry name" value="HAD_2"/>
</dbReference>
<reference evidence="2" key="1">
    <citation type="journal article" date="2019" name="Int. J. Syst. Evol. Microbiol.">
        <title>The Global Catalogue of Microorganisms (GCM) 10K type strain sequencing project: providing services to taxonomists for standard genome sequencing and annotation.</title>
        <authorList>
            <consortium name="The Broad Institute Genomics Platform"/>
            <consortium name="The Broad Institute Genome Sequencing Center for Infectious Disease"/>
            <person name="Wu L."/>
            <person name="Ma J."/>
        </authorList>
    </citation>
    <scope>NUCLEOTIDE SEQUENCE [LARGE SCALE GENOMIC DNA]</scope>
    <source>
        <strain evidence="2">CCUG 56754</strain>
    </source>
</reference>
<dbReference type="Proteomes" id="UP001597040">
    <property type="component" value="Unassembled WGS sequence"/>
</dbReference>
<protein>
    <submittedName>
        <fullName evidence="1">HAD hydrolase-like protein</fullName>
    </submittedName>
</protein>
<dbReference type="SUPFAM" id="SSF56784">
    <property type="entry name" value="HAD-like"/>
    <property type="match status" value="1"/>
</dbReference>
<comment type="caution">
    <text evidence="1">The sequence shown here is derived from an EMBL/GenBank/DDBJ whole genome shotgun (WGS) entry which is preliminary data.</text>
</comment>
<dbReference type="Pfam" id="PF13419">
    <property type="entry name" value="HAD_2"/>
    <property type="match status" value="1"/>
</dbReference>
<evidence type="ECO:0000313" key="1">
    <source>
        <dbReference type="EMBL" id="MFD1037176.1"/>
    </source>
</evidence>
<dbReference type="Gene3D" id="1.10.150.240">
    <property type="entry name" value="Putative phosphatase, domain 2"/>
    <property type="match status" value="1"/>
</dbReference>
<proteinExistence type="predicted"/>
<sequence>MNKTAYIDFDGTVVDVMPRYHGILESYLKRNTQLKLDYEKYCFLKKQGIKDHAIVHEICKGYKININDYVVFKGENLEDRYWLSKDIIIGFPEVAYEKLNRLGYNVKLLTQRNSERELLYQVNSLGIKDFFDEIVVLKPLQEKNAKVSFLTDKIYSEDIIIGDSKIEMEVADVFNIKGFFVESGLWGASFAGSKDRIFKDYNTVVNYLQS</sequence>
<accession>A0ABW3LFK3</accession>
<gene>
    <name evidence="1" type="ORF">ACFQ3N_01875</name>
</gene>
<dbReference type="InterPro" id="IPR023214">
    <property type="entry name" value="HAD_sf"/>
</dbReference>
<keyword evidence="2" id="KW-1185">Reference proteome</keyword>
<dbReference type="InterPro" id="IPR036412">
    <property type="entry name" value="HAD-like_sf"/>
</dbReference>
<dbReference type="InterPro" id="IPR023198">
    <property type="entry name" value="PGP-like_dom2"/>
</dbReference>
<name>A0ABW3LFK3_9BACI</name>
<evidence type="ECO:0000313" key="2">
    <source>
        <dbReference type="Proteomes" id="UP001597040"/>
    </source>
</evidence>
<dbReference type="RefSeq" id="WP_390359018.1">
    <property type="nucleotide sequence ID" value="NZ_JBHTKJ010000007.1"/>
</dbReference>
<organism evidence="1 2">
    <name type="scientific">Virgibacillus byunsanensis</name>
    <dbReference type="NCBI Taxonomy" id="570945"/>
    <lineage>
        <taxon>Bacteria</taxon>
        <taxon>Bacillati</taxon>
        <taxon>Bacillota</taxon>
        <taxon>Bacilli</taxon>
        <taxon>Bacillales</taxon>
        <taxon>Bacillaceae</taxon>
        <taxon>Virgibacillus</taxon>
    </lineage>
</organism>
<dbReference type="Gene3D" id="3.40.50.1000">
    <property type="entry name" value="HAD superfamily/HAD-like"/>
    <property type="match status" value="1"/>
</dbReference>
<dbReference type="EMBL" id="JBHTKJ010000007">
    <property type="protein sequence ID" value="MFD1037176.1"/>
    <property type="molecule type" value="Genomic_DNA"/>
</dbReference>